<keyword evidence="2" id="KW-1185">Reference proteome</keyword>
<evidence type="ECO:0000313" key="1">
    <source>
        <dbReference type="EMBL" id="KAJ0178815.1"/>
    </source>
</evidence>
<accession>A0ACC1D4M5</accession>
<proteinExistence type="predicted"/>
<comment type="caution">
    <text evidence="1">The sequence shown here is derived from an EMBL/GenBank/DDBJ whole genome shotgun (WGS) entry which is preliminary data.</text>
</comment>
<gene>
    <name evidence="1" type="ORF">K1T71_005590</name>
</gene>
<sequence>MRAYGIASNRVTLRACGIGRVCNCAGRETFERVKKLRKLLEDKCAYVTCAYYVLYFNNLIISNVEKTQFISSIHSIME</sequence>
<dbReference type="EMBL" id="CM034395">
    <property type="protein sequence ID" value="KAJ0178815.1"/>
    <property type="molecule type" value="Genomic_DNA"/>
</dbReference>
<protein>
    <submittedName>
        <fullName evidence="1">Uncharacterized protein</fullName>
    </submittedName>
</protein>
<evidence type="ECO:0000313" key="2">
    <source>
        <dbReference type="Proteomes" id="UP000824533"/>
    </source>
</evidence>
<name>A0ACC1D4M5_9NEOP</name>
<organism evidence="1 2">
    <name type="scientific">Dendrolimus kikuchii</name>
    <dbReference type="NCBI Taxonomy" id="765133"/>
    <lineage>
        <taxon>Eukaryota</taxon>
        <taxon>Metazoa</taxon>
        <taxon>Ecdysozoa</taxon>
        <taxon>Arthropoda</taxon>
        <taxon>Hexapoda</taxon>
        <taxon>Insecta</taxon>
        <taxon>Pterygota</taxon>
        <taxon>Neoptera</taxon>
        <taxon>Endopterygota</taxon>
        <taxon>Lepidoptera</taxon>
        <taxon>Glossata</taxon>
        <taxon>Ditrysia</taxon>
        <taxon>Bombycoidea</taxon>
        <taxon>Lasiocampidae</taxon>
        <taxon>Dendrolimus</taxon>
    </lineage>
</organism>
<dbReference type="Proteomes" id="UP000824533">
    <property type="component" value="Linkage Group LG09"/>
</dbReference>
<reference evidence="1 2" key="1">
    <citation type="journal article" date="2021" name="Front. Genet.">
        <title>Chromosome-Level Genome Assembly Reveals Significant Gene Expansion in the Toll and IMD Signaling Pathways of Dendrolimus kikuchii.</title>
        <authorList>
            <person name="Zhou J."/>
            <person name="Wu P."/>
            <person name="Xiong Z."/>
            <person name="Liu N."/>
            <person name="Zhao N."/>
            <person name="Ji M."/>
            <person name="Qiu Y."/>
            <person name="Yang B."/>
        </authorList>
    </citation>
    <scope>NUCLEOTIDE SEQUENCE [LARGE SCALE GENOMIC DNA]</scope>
    <source>
        <strain evidence="1">Ann1</strain>
    </source>
</reference>